<dbReference type="Gene3D" id="2.60.40.740">
    <property type="match status" value="2"/>
</dbReference>
<dbReference type="Proteomes" id="UP000708576">
    <property type="component" value="Unassembled WGS sequence"/>
</dbReference>
<proteinExistence type="predicted"/>
<accession>A0ABS5JSJ9</accession>
<reference evidence="3 4" key="1">
    <citation type="journal article" date="2015" name="Int. J. Syst. Evol. Microbiol.">
        <title>Carboxylicivirga linearis sp. nov., isolated from a sea cucumber culture pond.</title>
        <authorList>
            <person name="Wang F.Q."/>
            <person name="Zhou Y.X."/>
            <person name="Lin X.Z."/>
            <person name="Chen G.J."/>
            <person name="Du Z.J."/>
        </authorList>
    </citation>
    <scope>NUCLEOTIDE SEQUENCE [LARGE SCALE GENOMIC DNA]</scope>
    <source>
        <strain evidence="3 4">FB218</strain>
    </source>
</reference>
<dbReference type="PROSITE" id="PS50835">
    <property type="entry name" value="IG_LIKE"/>
    <property type="match status" value="1"/>
</dbReference>
<evidence type="ECO:0000313" key="4">
    <source>
        <dbReference type="Proteomes" id="UP000708576"/>
    </source>
</evidence>
<dbReference type="InterPro" id="IPR025667">
    <property type="entry name" value="SprB_repeat"/>
</dbReference>
<name>A0ABS5JSJ9_9BACT</name>
<dbReference type="SMART" id="SM00089">
    <property type="entry name" value="PKD"/>
    <property type="match status" value="4"/>
</dbReference>
<dbReference type="RefSeq" id="WP_212214925.1">
    <property type="nucleotide sequence ID" value="NZ_JAGUCO010000003.1"/>
</dbReference>
<dbReference type="InterPro" id="IPR035986">
    <property type="entry name" value="PKD_dom_sf"/>
</dbReference>
<dbReference type="PANTHER" id="PTHR28206:SF1">
    <property type="entry name" value="NUCLEOPORIN POM152"/>
    <property type="match status" value="1"/>
</dbReference>
<dbReference type="InterPro" id="IPR037701">
    <property type="entry name" value="Pom152"/>
</dbReference>
<dbReference type="InterPro" id="IPR000601">
    <property type="entry name" value="PKD_dom"/>
</dbReference>
<dbReference type="CDD" id="cd00146">
    <property type="entry name" value="PKD"/>
    <property type="match status" value="2"/>
</dbReference>
<organism evidence="3 4">
    <name type="scientific">Carboxylicivirga linearis</name>
    <dbReference type="NCBI Taxonomy" id="1628157"/>
    <lineage>
        <taxon>Bacteria</taxon>
        <taxon>Pseudomonadati</taxon>
        <taxon>Bacteroidota</taxon>
        <taxon>Bacteroidia</taxon>
        <taxon>Marinilabiliales</taxon>
        <taxon>Marinilabiliaceae</taxon>
        <taxon>Carboxylicivirga</taxon>
    </lineage>
</organism>
<dbReference type="Gene3D" id="2.60.40.10">
    <property type="entry name" value="Immunoglobulins"/>
    <property type="match status" value="3"/>
</dbReference>
<comment type="caution">
    <text evidence="3">The sequence shown here is derived from an EMBL/GenBank/DDBJ whole genome shotgun (WGS) entry which is preliminary data.</text>
</comment>
<dbReference type="InterPro" id="IPR022409">
    <property type="entry name" value="PKD/Chitinase_dom"/>
</dbReference>
<evidence type="ECO:0000259" key="2">
    <source>
        <dbReference type="PROSITE" id="PS50835"/>
    </source>
</evidence>
<dbReference type="InterPro" id="IPR013783">
    <property type="entry name" value="Ig-like_fold"/>
</dbReference>
<dbReference type="Pfam" id="PF19408">
    <property type="entry name" value="PKD_6"/>
    <property type="match status" value="2"/>
</dbReference>
<dbReference type="EMBL" id="JAGUCO010000003">
    <property type="protein sequence ID" value="MBS2097878.1"/>
    <property type="molecule type" value="Genomic_DNA"/>
</dbReference>
<feature type="domain" description="PKD" evidence="1">
    <location>
        <begin position="4196"/>
        <end position="4242"/>
    </location>
</feature>
<dbReference type="Pfam" id="PF18911">
    <property type="entry name" value="PKD_4"/>
    <property type="match status" value="2"/>
</dbReference>
<feature type="domain" description="PKD" evidence="1">
    <location>
        <begin position="6812"/>
        <end position="6870"/>
    </location>
</feature>
<dbReference type="Pfam" id="PF13585">
    <property type="entry name" value="CHU_C"/>
    <property type="match status" value="1"/>
</dbReference>
<evidence type="ECO:0000259" key="1">
    <source>
        <dbReference type="PROSITE" id="PS50093"/>
    </source>
</evidence>
<gene>
    <name evidence="3" type="ORF">KEM10_06265</name>
</gene>
<feature type="domain" description="PKD" evidence="1">
    <location>
        <begin position="6733"/>
        <end position="6782"/>
    </location>
</feature>
<dbReference type="PROSITE" id="PS50093">
    <property type="entry name" value="PKD"/>
    <property type="match status" value="3"/>
</dbReference>
<dbReference type="Pfam" id="PF13573">
    <property type="entry name" value="SprB"/>
    <property type="match status" value="19"/>
</dbReference>
<feature type="domain" description="Ig-like" evidence="2">
    <location>
        <begin position="319"/>
        <end position="419"/>
    </location>
</feature>
<keyword evidence="4" id="KW-1185">Reference proteome</keyword>
<dbReference type="InterPro" id="IPR007110">
    <property type="entry name" value="Ig-like_dom"/>
</dbReference>
<dbReference type="PANTHER" id="PTHR28206">
    <property type="entry name" value="NUCLEOPORIN POM152"/>
    <property type="match status" value="1"/>
</dbReference>
<sequence>MGINTQTLVKNILKGKIASLVLILVLLWGGVGIVSGQSNVPVCQNGVVRVAANLVDATYMGSNAAPPGHLQKGYWSETAGLTFSDLNNPNAIISGLDGYPAGTTFTITWFHAIDQTYDITLEVTNNVAPDYTLLNETGTTDNVLFCDGQTPGKYTFEITPDGGGLVVDYLLYHNDGTNNEVTGVGNPYEMNLNSGSIGYQDLDIIQALVSNGTCLDITTNTIQLGELSSVYVQIQGNLSTCDPTIFDGNHVLEVLPYDPNNFTYQWQHNGVDISGATSSTYTLSSTPGQGSYTVIVDHIGGSCGPYTTEPVVVSDIPLPDVFIDDKPVGSGLFEICDGTLSETLTTSLVGGTLPPNYDYDWYQNGSIVTGNASTYPLNNDESSLGYNAFGEYQVVLKNADNTECISTSNAVLVQTIRLDDATLVKANNAQPFCITGTPLLNVTVTGGSAPYTLTFTDGANVFTRTLNTNGGLISLPDITVTTTFELTQVEEVATSCFWTGSKTVTYNVYTSPAVQTTTGNDACVPTSSVSIALATPEDGITYQLKRDNNGDGIYTDNIGSSITYNTGDATPLTWSGYTVLGTYKVFASTATCADVPMDGEFSAIAEPVDQPLLASGTAPRCSDPLNQVTFYTLDSENGVTYTLYRNSGSGDVIVETQLGSTGTGVTFSAQDEVGVYRVEAARGTNCSVLMSNTYQIFSSPDVTGININSTGSCENATTTITLNQSENGVYYTLYYNDGSGATASAYGQWGNGASITLVNNQLLAAGTYTVLAERGSCQEWVNGSIIISSPPTDLPFVGGIVCGTGNISIPNGETGVTYTLYFDDGTGEIPHPSYAPITPVAVTTVFFNGLNVPGTYRVFANSGSCSTFLSNVLIVEKVPDTQIISVPDLEYCATETGVDINLGNTETGVNYVLIDNAGTDVATITGNSLPRSFTNVTLGTYSIEARSSAGSCSIVLMTNINIQRNDLPTVDILNLPGDYCEDQGVVTLVGSPTNAGGAWSGLGLGTFLIDNNNGTADFDPGAVSTPGATYNITYTYTDGNGCVNSITEGATVHANAIDATTLLIVKESDGSTPDTDYCEDSPDVLLRARYNGADITTNDAVFGGPGVTDHGDGTATFSPAAAGLGTHTITLNYIDATTNCSGNTGITVDVGVPLNLVNPIAPSYCSADNTAIRLRGQIDGVDPAPGTTNFDICDDTGTPIAGYIGIPNDTYDFIPATFFAANGADDYEIHYNYNSGSCTNTLVSSFSLYESVDPSFTIDGGSGQTTFCYEQGEVAIEGVENPLPTGATSWFTGNGVSGIKFFTNDPNVVYSPATNPVTYTINNNGCVTTSTRNITVTKVDVAIVDLLSDYCTNQSTQIIKADELDVSVVDATFTAEKNGNPSAFLVDNGDNTATIDPSVGEGNYVVTMTYEQQGDGCIGIVQQNVTVHLAQPVTFIGVNNGQKICRTSGVIDLIGDMPDIDGDGNPDGQGNFIEIAGVSNTGNDTNGNPIVADDGYAILDPSAMTPGTYTIRYEYLSDPGSCFTYYEKEIEIVDSPSAVHNVTVNGVVGGNSAYCVDDSPKGVAIGLDGANTGVTYELLFAGSSLSPTITYDATSSAAFNFTDDGTPTGNEILFDEIGVYTVIAKVGDCDAVMTGNVTVEQYELVLQTSNITHVECKGEFTGSVTLSASGGSGNYEYKLGAAGTYTATSTFSGLATGTYEFYVRDMSPAGCEIVSPLSVTITEPANDLDVVEDVSKKINVGCACTAGIDCEGSATIIITGGTPFTGTDLVTYPTGYNISWPASANNQKTLTATQLAVGTYDVHVEDAEGCEFILPVTISSNPALDIYEYDIAANHINNGCFGGTDGAFTVQATGGSGEYQFSINGTDWFLSNHATDATLYDFKGLAAGDYTIYVRDLNYQRCSFTNATQVTITQPAAALSLTETANTQVTCNGGADGSFTVEAAGGNGTYEFSLVNPAVDNTQWQVPTTAPNIFTVSGVAAGNHSVWLRDAAYPNCTQATIVVSVSEAVVLSFDPPVVTNVSCNSGNDGQVTLSGAGGSGNYVYSIDGGGTWQASNVFSGLSAGIAYSFSIAEASDFTCNQIDILTVTLSQPSDFVTTEIAVDHKDVSCNGGSDGIFRVATSGGEGIIEYRLFDGTNYITTWDPDPEFTGLGVGTYQISVRDLGTASADYCEKTNVLSVVIDQPVSGLSFTSEVVTPATCNGSATGEITITVAGGTSPYYYQWTNTDTNTPVSLANGGQSANPTNLVAGNYEVAIIDDNGCPLSNTYVVGENSVINLTIDSYTDVTCYGEADGTLTVSATGGSGAYQYSIDGGTNWVGAPSASYTFTGLDVGLYVVQVEDLAVGGCYAINTVQQSIDQPSQLNLTASVTNVSCNGLGNGSITIAASGRSVATDYEYYIGDGAGNGNWQSSPDFTLLSVGDYYCKVRDVLLPTCESALKGPFTVTSPVDFTTTVTVVPVSCNGDSDGQLIFATLPATDIYEYSIDGGAWQTSPVKNLSAGVYTVDVRNTTTGCEKSIADQVITEPANALIVDNITVTHNDCNGDTNGTVEVSVSGGTAPYSYQWRNMSTGIDVPPANNGDQAKAIDLPAGDYRVTVIDNNNCIVVSANTTINQPDALTTTYTVSHISVVGLIDGEIVVANPPTGGTAPYTISWDDGAAFDDQWTRSNLAAGTYTFTIVDDNGCDYVQSVDVLLNQALDFTVIPNTINCYGDEDGILAVTISGGTADYTINWSGTLYDGTTISDSHTTSSTNYEIKLLYAGIYTVTVTDDNGATLSKTNIEISQPGELLINDLIRDDISCYGAGDGRIQVEVTGHAGSDNYQISWEGPGGYADAGLVSAVSDQDNLVLPGDYTVKVNYNSTCSISETYTITEPTEIEVTYTEIQLSAAGADDGQILVDVPTGGVSPYTIIWSDGAGAYDGMWTRTGLAPGDYDFIITDASTSNCSITQTATILDKDALDFTYTVTDINCYSDQEGIIALVIKGGDAPFDLHWDAVLYDGSTSSDDQNDITTNYEIKDLYAGTYQVRITDDSGATISYPVIVAQPNELVISNVVLDDISCAGAADGHIQISLSGHDAADMPNYNLVWTGPGGFSASGAASTTSDQPDLVLPGAYTVTANYNSSCYVTESYSIIEPSPILVNHTVNQITVAGGSDGEIIVTNPPTGGVAPYSITWDDDASYDNVWTRDNLDVGTYTYTVKDDIDCEVSNTIVIDDVDALDLLLSTSSINCYGADNGIISVIISGGTAPYDIAWSGTQYDGTVVNDNYTGLSSNYQIENLYAGDYTITITDDEGATIDKTITVGQADELEINLVPSDISCYEAADGRITANVVHGTNNVSSYPIYWTGPGGYAVSGTLGTNSTIDNLVYEGTYNVQVTYNGSCVETDSYTIKEPEEISISLVSSTDVSCNGGTDGSIAVIATGGVGFSYQWYLWNDATSSYDILAGETNASINNREAGTYRVEATNNTTSCTAQFDHEITEPDVLSLIVTPTNITTCSGDNSGELLIQIAGGTEPYRYNYGTGNILLPAGVTTDTVSGLYAGTYNVSIIDAKGCTTSVPNTPVLEPNPLLLNVTNEFISCDSQIAGWPDGELMVDISGGNIVSGDHNYLLSLEADNGSDRVVLAPNPGGATHTETFSNLAPDAYTLYVYDQNSVDTDQCVQEYSFELKPITISGNSYNASCEGVADGSISNINLDGVSSNYSYSWSSPDGGIGLDQSTLNQDGLSFGTYTLSITDSVRGTCVVEKDFIIGYEKTIVVDGTTFDVSCFGGASGAITLDVTNVGASVTYLWTGPGITAANESDKDLTGLVAGDYTVLVTDGSCTATRTFTVKQPVSALDFNLRYLITDCDPYVRTIEIFNLTGGSGVQDPAYGDFKYNVSGPGIAAQDPTDYHLFTVTVGGTYIVKVSDKNNCETSYSITIPEEIAVNPVITDVKCNGGNTGAISINLTGGSGSFSYSWTKTGDAAYSASTPTINTLTAGEYVLVITDLLENDGAACERTYTFDVLQPLPIQIDATDKGDVTCNGDADGYINLEIQGGVAPYNYTWSPLSPGIVQGDKNQSGLSGGTYTVLIRDANNCTATKNITIDEYTAVSGVITLTDTQCDGTNGSLDLTPAGGSGSYTYYWSTTDGDPTQLVPTDQDQSGLTGGTYYVVITDADSDRTSCIDTLNATLTSAIEIVNDVVTPVSCSGNNDGSIAFDVIGGDENYTYAWTTTDGSASALTPGARNQSGLAPGTYTVTITDGRTSGGTDCSITKDFTIVAATGLNVNVALTHIECFGESVGALSAVVSGGSGNYNFDWNSGAYTTASINNIPAGIYTLLVTDNDLGCTFIGAYTINQPAAPISIDAVNITDVLCYGGLTGEIEVEVSGGTPTYNYIWTGPGNPSGSNPSGLAAGTYSVTIQDDNGCTLNSGDIEITQPSSHITITNPQITDVSTAGGSDGQIQVDVSGGVAPYTFQWFDASNASAGTTNPIAGLSSGTYRVVATDDNGCSFEYTGIRVVQPGENLGFEKTVFNVSPCNGDTNGELHINRVFGGYPIDGSYYRIQVSGPGTSQDVNATSLHLTGLTAGTYRVTVTDDVPVTYQEDIIISENPVLSINTTVSTHINCYNTSTGVIDGTVSGGQASSTGEYFVEIISDKGYYDSQNVASVPGTFTFNNLPVGNYTILAYDYAGSYDSMSPTRGNCSVSDAKVVIQPEANVVLASSDGSTDICAGEDFNMVLTTSGWNFAADGSIRVTLYDGDTYWEENVNQSPYSITVTPTTNRNYVITKVADPSNSTCLKGTGSGQVQLTVNPLPTANISGPDEMCADGSVDLSVNLTGVAPWNITWVDTNNGTSSTETVNSSPYIFNDTPVADASYSILSVSDANSCSNSGNGQVDVSVNPKPTVLLSGSTNICVGNTAVLDIEFGNSAYPYTITYTRNGVNNTMVVSPNTGTTYNWSVSPDESTTYEITNVVDANGCVMDITTTISAVVTVKQLPGRIDTIRNDDVIGGVCQAESGVIYTIDPVTDADGGYIWTAPVGSTIVSGDGTTSVELNFDADFAGGYIEVYATNGCGDGQPAELWIPAKPLPDTVGSITGPTEFCQGSTGITFSVAAVANATHYRWELPTGFIIVGADTASTIKVDLDPMLDVISGEVRVTPYNACGDGPNTASLSVEVYPLPMAYAGLDKDVCGDTYTLEATDPNSINPNWSGRWEVISGHAIISNPTAFNSTLTNISRGDVVLRWTVTNNSTGGLNDCAVYDEVTIRNNTLSISAVADVSNVCNGSTTLSGTYIAGIEGRWEAIYPVGSTASFAPANASTTVVTNMEPGLNRFRWTLTQNGCESYGEVEVTNNEPSEAIINEGNTIAVCDNQITLTAVSPLVGTGKWTLISGSGVIDSPDAETTLITGLDYGDNVFRYTVAVNGCEKFDEITVRNNTLQVDAGADQTVCDGSLVLDATVPPANVTGRWIIVEGAGSFEDALSPNTIVSDLEQGTNRLIWELNQYGCISTDEITITNDAPTTATVGSNQVLCAYQTQLTGNAPSIGTGFWSIVTGSGIFDDPSDPLTSVTNLGEGENIFRWTIMHESCSSSADIIIVNNHVVVEAGKDTIVCGRITNLRANSPSLGVGEWGVLPGVGGGTIFDNYDPNTQVGGLLNGPNGFIWRVDYNGCISADTVIINNNTPYPVNAGTDQIITGGSTNLNATPVIAGEGKWSLVAGGASIANDLDPYSSVSDLRRGENLFRWTVTNMGCEESDEVTITNGETIDANAGLDQEVCDDFAELQANDPDVGIGEWSVVSGAGQFEEINNQKTRVTNLGPGENVFRWTIYYTNTKSTDEVTITNYKVTKANAGPDRDICADEYQLEANIPAIGDATWTLISGSGAFEDNTNPNTLISGLSKGANVLKYEISQYGCASVDSVVINNMLPTVADAGGDTVYVCSDSIELRPNTPTFGVGEWRVKEGAAEIDGNWARKLAPGRNVLSWVITSGRCEDSDDIVVINNQPSVARAGSDRPICVDNVVLSANIPLYGEGTWELISGSGDIADVHDPYTEVTGLSTGKNRFRWTIDNNGCTSSDDVEIANNYIQSIAGHESLVICSDTSLLAANNAYPGEGTWGVVGGSGAAYFDEPHNPYSKVRNLDQGDNVLTWTISYGGCNSVSNITITNNNPTKAEAGDHQALCELNQTQLAANNPTIGVGEWSIRNGSGGFTDINDPSATVSNLAFGDNLLRWKITNEGCESYDDVQISYNRIEARVSSSLPICSDETQLEANNPSPGVGTWSIVGGTSQAIFEDQNNPNTIVRNLAKGNNQLLWTIIYNGCETSQEVTIVNNSPSAAYAGNSQTICDDTTNLNATAVEIGEGRWEVLSGSAFISDVNDPKSEVIGLSKGDNVFRWIVQNETCIITDEVLIVNNEPSVPYAGKDEELCTPQLTLKASPPEYGQGLWTIDSGGGTFDDPTRPSATITSLSHGTNVLRWTLTQGQCTLSDVITVVNNTPTTANAGPDVQDCKDWTQLDANTPEYGEGYWTVVSGKGDFDDNTDEKTVIRNLGFDENILMWTIQNGSCFSTDQVNISNKVPDQSEAGAARETCDDYIVLNANNPVDGIGTWTVISGSGIFNEPNQHNTMVSNIGYGENVYKWTIGYGECTTEDVVTIVSNKARPYAGEDDITYESAYEMQAENPGTLEGTWSIVAGGGTFEDANFFNTTVSGLPEGKSTFRWTIITDGCVAYDDVTIEYKTVPESGFTVSSEAGCYPLEVKFTNYTIGGTSFIWEFGDGGRSTDRNPTYTFENPGDYTVVLTAPGPDGQDAVSSQVITVHDHPVADFNVTPDLVWIPDDPIKLTDLSIDAVTWLWEFGDGETSVEQNPTYYYQEAGIYSISLTVENSFGCDNTYVANDIVEAKLAGFVNFPDAFAPRPDGSSPGGVGERDDALFKPKYRDVDNFHMQIFNRWGQLIFETYDIDEGWNGLYKGQLAPQAVYVYKVNGRYMNGVEFRRTGTVLLIR</sequence>
<dbReference type="SUPFAM" id="SSF49299">
    <property type="entry name" value="PKD domain"/>
    <property type="match status" value="2"/>
</dbReference>
<dbReference type="InterPro" id="IPR045829">
    <property type="entry name" value="PKD_6"/>
</dbReference>
<evidence type="ECO:0000313" key="3">
    <source>
        <dbReference type="EMBL" id="MBS2097878.1"/>
    </source>
</evidence>
<protein>
    <submittedName>
        <fullName evidence="3">PKD domain-containing protein</fullName>
    </submittedName>
</protein>